<dbReference type="Proteomes" id="UP000001514">
    <property type="component" value="Unassembled WGS sequence"/>
</dbReference>
<dbReference type="InterPro" id="IPR038763">
    <property type="entry name" value="DHH_sf"/>
</dbReference>
<dbReference type="Pfam" id="PF02833">
    <property type="entry name" value="DHHA2"/>
    <property type="match status" value="1"/>
</dbReference>
<gene>
    <name evidence="2" type="ORF">SELMODRAFT_429097</name>
</gene>
<dbReference type="AlphaFoldDB" id="D8T520"/>
<dbReference type="Gene3D" id="3.90.1640.10">
    <property type="entry name" value="inorganic pyrophosphatase (n-terminal core)"/>
    <property type="match status" value="1"/>
</dbReference>
<dbReference type="Gramene" id="EFJ08273">
    <property type="protein sequence ID" value="EFJ08273"/>
    <property type="gene ID" value="SELMODRAFT_429097"/>
</dbReference>
<dbReference type="KEGG" id="smo:SELMODRAFT_429097"/>
<dbReference type="InParanoid" id="D8T520"/>
<feature type="domain" description="DHHA2" evidence="1">
    <location>
        <begin position="426"/>
        <end position="553"/>
    </location>
</feature>
<dbReference type="SUPFAM" id="SSF64182">
    <property type="entry name" value="DHH phosphoesterases"/>
    <property type="match status" value="1"/>
</dbReference>
<dbReference type="PANTHER" id="PTHR12112">
    <property type="entry name" value="BNIP - RELATED"/>
    <property type="match status" value="1"/>
</dbReference>
<reference evidence="2 3" key="1">
    <citation type="journal article" date="2011" name="Science">
        <title>The Selaginella genome identifies genetic changes associated with the evolution of vascular plants.</title>
        <authorList>
            <person name="Banks J.A."/>
            <person name="Nishiyama T."/>
            <person name="Hasebe M."/>
            <person name="Bowman J.L."/>
            <person name="Gribskov M."/>
            <person name="dePamphilis C."/>
            <person name="Albert V.A."/>
            <person name="Aono N."/>
            <person name="Aoyama T."/>
            <person name="Ambrose B.A."/>
            <person name="Ashton N.W."/>
            <person name="Axtell M.J."/>
            <person name="Barker E."/>
            <person name="Barker M.S."/>
            <person name="Bennetzen J.L."/>
            <person name="Bonawitz N.D."/>
            <person name="Chapple C."/>
            <person name="Cheng C."/>
            <person name="Correa L.G."/>
            <person name="Dacre M."/>
            <person name="DeBarry J."/>
            <person name="Dreyer I."/>
            <person name="Elias M."/>
            <person name="Engstrom E.M."/>
            <person name="Estelle M."/>
            <person name="Feng L."/>
            <person name="Finet C."/>
            <person name="Floyd S.K."/>
            <person name="Frommer W.B."/>
            <person name="Fujita T."/>
            <person name="Gramzow L."/>
            <person name="Gutensohn M."/>
            <person name="Harholt J."/>
            <person name="Hattori M."/>
            <person name="Heyl A."/>
            <person name="Hirai T."/>
            <person name="Hiwatashi Y."/>
            <person name="Ishikawa M."/>
            <person name="Iwata M."/>
            <person name="Karol K.G."/>
            <person name="Koehler B."/>
            <person name="Kolukisaoglu U."/>
            <person name="Kubo M."/>
            <person name="Kurata T."/>
            <person name="Lalonde S."/>
            <person name="Li K."/>
            <person name="Li Y."/>
            <person name="Litt A."/>
            <person name="Lyons E."/>
            <person name="Manning G."/>
            <person name="Maruyama T."/>
            <person name="Michael T.P."/>
            <person name="Mikami K."/>
            <person name="Miyazaki S."/>
            <person name="Morinaga S."/>
            <person name="Murata T."/>
            <person name="Mueller-Roeber B."/>
            <person name="Nelson D.R."/>
            <person name="Obara M."/>
            <person name="Oguri Y."/>
            <person name="Olmstead R.G."/>
            <person name="Onodera N."/>
            <person name="Petersen B.L."/>
            <person name="Pils B."/>
            <person name="Prigge M."/>
            <person name="Rensing S.A."/>
            <person name="Riano-Pachon D.M."/>
            <person name="Roberts A.W."/>
            <person name="Sato Y."/>
            <person name="Scheller H.V."/>
            <person name="Schulz B."/>
            <person name="Schulz C."/>
            <person name="Shakirov E.V."/>
            <person name="Shibagaki N."/>
            <person name="Shinohara N."/>
            <person name="Shippen D.E."/>
            <person name="Soerensen I."/>
            <person name="Sotooka R."/>
            <person name="Sugimoto N."/>
            <person name="Sugita M."/>
            <person name="Sumikawa N."/>
            <person name="Tanurdzic M."/>
            <person name="Theissen G."/>
            <person name="Ulvskov P."/>
            <person name="Wakazuki S."/>
            <person name="Weng J.K."/>
            <person name="Willats W.W."/>
            <person name="Wipf D."/>
            <person name="Wolf P.G."/>
            <person name="Yang L."/>
            <person name="Zimmer A.D."/>
            <person name="Zhu Q."/>
            <person name="Mitros T."/>
            <person name="Hellsten U."/>
            <person name="Loque D."/>
            <person name="Otillar R."/>
            <person name="Salamov A."/>
            <person name="Schmutz J."/>
            <person name="Shapiro H."/>
            <person name="Lindquist E."/>
            <person name="Lucas S."/>
            <person name="Rokhsar D."/>
            <person name="Grigoriev I.V."/>
        </authorList>
    </citation>
    <scope>NUCLEOTIDE SEQUENCE [LARGE SCALE GENOMIC DNA]</scope>
</reference>
<organism evidence="3">
    <name type="scientific">Selaginella moellendorffii</name>
    <name type="common">Spikemoss</name>
    <dbReference type="NCBI Taxonomy" id="88036"/>
    <lineage>
        <taxon>Eukaryota</taxon>
        <taxon>Viridiplantae</taxon>
        <taxon>Streptophyta</taxon>
        <taxon>Embryophyta</taxon>
        <taxon>Tracheophyta</taxon>
        <taxon>Lycopodiopsida</taxon>
        <taxon>Selaginellales</taxon>
        <taxon>Selaginellaceae</taxon>
        <taxon>Selaginella</taxon>
    </lineage>
</organism>
<dbReference type="HOGENOM" id="CLU_490400_0_0_1"/>
<dbReference type="InterPro" id="IPR004097">
    <property type="entry name" value="DHHA2"/>
</dbReference>
<name>D8T520_SELML</name>
<dbReference type="PANTHER" id="PTHR12112:SF52">
    <property type="entry name" value="DHHA2 DOMAIN-CONTAINING PROTEIN"/>
    <property type="match status" value="1"/>
</dbReference>
<keyword evidence="3" id="KW-1185">Reference proteome</keyword>
<dbReference type="Gene3D" id="3.10.310.20">
    <property type="entry name" value="DHHA2 domain"/>
    <property type="match status" value="1"/>
</dbReference>
<proteinExistence type="predicted"/>
<dbReference type="InterPro" id="IPR038222">
    <property type="entry name" value="DHHA2_dom_sf"/>
</dbReference>
<dbReference type="EMBL" id="GL377675">
    <property type="protein sequence ID" value="EFJ08273.1"/>
    <property type="molecule type" value="Genomic_DNA"/>
</dbReference>
<accession>D8T520</accession>
<dbReference type="STRING" id="88036.D8T520"/>
<evidence type="ECO:0000313" key="2">
    <source>
        <dbReference type="EMBL" id="EFJ08273.1"/>
    </source>
</evidence>
<dbReference type="GO" id="GO:0004309">
    <property type="term" value="F:exopolyphosphatase activity"/>
    <property type="evidence" value="ECO:0000318"/>
    <property type="project" value="GO_Central"/>
</dbReference>
<protein>
    <recommendedName>
        <fullName evidence="1">DHHA2 domain-containing protein</fullName>
    </recommendedName>
</protein>
<dbReference type="eggNOG" id="KOG4129">
    <property type="taxonomic scope" value="Eukaryota"/>
</dbReference>
<evidence type="ECO:0000259" key="1">
    <source>
        <dbReference type="Pfam" id="PF02833"/>
    </source>
</evidence>
<dbReference type="GO" id="GO:0005737">
    <property type="term" value="C:cytoplasm"/>
    <property type="evidence" value="ECO:0000318"/>
    <property type="project" value="GO_Central"/>
</dbReference>
<evidence type="ECO:0000313" key="3">
    <source>
        <dbReference type="Proteomes" id="UP000001514"/>
    </source>
</evidence>
<sequence>MVTKLMKAKQKRMKESPYYIGHNTTTKRAEISPYSVDVEDIYETLYVKQNGGGTADHSPYIATHEEGENIPDFIHINLENETPSLPKLSRQYSTKQHSITNASQAASDTFERGGEIHSRFELSIDQADASNSSSTIGRAPPVSSESFEAVFRPRNNVSRLLTSCAMSSTRNALTVSGVAAAFYNGGWLPPAPAPDHNVLGINEFIAEVRGEIESGLPGRSLTVVLGSYFPGDGYTYELVFSVALHCGCLSDLDSVVSTIAYAYFLHTKRESQNQCIVPVVNMKRSDLQIHTEIDWLFKAVQLDVESLVFSDEISLTYYHRFGNLRLVLVDHNKLEPVHESLGDVIVETLEHSMVGSLCTLVAEKFASEAPKLLQGRGLSRLLLAGILIDTCNLDLSIGQCSSRDVAMATLLLNGAGRYGRNGFFKMLRKRVSDLSVLSPREILNKQIEVWTSAAGSSGRIARIGMCSMGIALSRFLTVETGVSDELVHLQRSKKLDILLVLTSYYDKSDKFKRELLIATEGEGLLQTLVESYNTAALQLHPMDIIGRKKKIFIFLL</sequence>